<evidence type="ECO:0000313" key="3">
    <source>
        <dbReference type="EMBL" id="EFO82342.1"/>
    </source>
</evidence>
<sequence length="628" mass="72927">MGSERSANQTMNGSEENEDLLGNEDLNLLYDIDPNQVMEIDSDALLDEEKVNLDNLKSGRAFIMKKAFEHTEKMLRTYTKGNASTYESIMSCVTEGYEQMMAEANTDREERIVAESEVRKTKTENEKLQEENEVLKAAATSSAEAEGLEATNQRQRQLEMVSFMERNEINSVEQLEKVITEANKLGELTIKQFKQLQGAEQKQRRMRDESQQSQRWMELKVKDLEKKLNEVTKENEELKKLRTEKEEAMRMVQANTMANSFVRTGEQRQESDQNKHEVQITASGSTHTRYREDSSNRQEQSSGRQEEHANNVRPMQRDREMDDIIERARGADSYEAVVDRAEVTLNSGRYFTEWDTGKPKELSQMELMHMMFTQQNLPEPPKFTAEENSVNLERFRKSFSLKFGSFSEEHQITLLETKYLGGRALRIYRGLPEREKETVRDVMQSMANRLRISPEDESRRAKSRWENLRKKPEQTIEDFCLSIDEIAHMAFKRVNASELSSLKTNKVLNAIAENETLSCLIDNRLLGVPERDHYDTCRMLAIRYEQGIKERRERNKVHSGDKKTGLSQQNNSAAPSSNQSQQSMQNVQKNNMQSQNKGNYTNKQGSNTENPENPINQNWRQRTPKQFW</sequence>
<feature type="compositionally biased region" description="Basic and acidic residues" evidence="2">
    <location>
        <begin position="304"/>
        <end position="318"/>
    </location>
</feature>
<feature type="compositionally biased region" description="Low complexity" evidence="2">
    <location>
        <begin position="567"/>
        <end position="597"/>
    </location>
</feature>
<dbReference type="HOGENOM" id="CLU_435625_0_0_1"/>
<keyword evidence="4" id="KW-1185">Reference proteome</keyword>
<feature type="compositionally biased region" description="Polar residues" evidence="2">
    <location>
        <begin position="1"/>
        <end position="11"/>
    </location>
</feature>
<feature type="region of interest" description="Disordered" evidence="2">
    <location>
        <begin position="551"/>
        <end position="628"/>
    </location>
</feature>
<keyword evidence="1" id="KW-0175">Coiled coil</keyword>
<proteinExistence type="predicted"/>
<accession>E3LEP7</accession>
<protein>
    <submittedName>
        <fullName evidence="3">Uncharacterized protein</fullName>
    </submittedName>
</protein>
<dbReference type="AlphaFoldDB" id="E3LEP7"/>
<evidence type="ECO:0000256" key="2">
    <source>
        <dbReference type="SAM" id="MobiDB-lite"/>
    </source>
</evidence>
<evidence type="ECO:0000313" key="4">
    <source>
        <dbReference type="Proteomes" id="UP000008281"/>
    </source>
</evidence>
<feature type="compositionally biased region" description="Basic and acidic residues" evidence="2">
    <location>
        <begin position="265"/>
        <end position="278"/>
    </location>
</feature>
<dbReference type="InParanoid" id="E3LEP7"/>
<dbReference type="OrthoDB" id="5868821at2759"/>
<dbReference type="Proteomes" id="UP000008281">
    <property type="component" value="Unassembled WGS sequence"/>
</dbReference>
<feature type="coiled-coil region" evidence="1">
    <location>
        <begin position="214"/>
        <end position="255"/>
    </location>
</feature>
<feature type="region of interest" description="Disordered" evidence="2">
    <location>
        <begin position="1"/>
        <end position="22"/>
    </location>
</feature>
<organism evidence="4">
    <name type="scientific">Caenorhabditis remanei</name>
    <name type="common">Caenorhabditis vulgaris</name>
    <dbReference type="NCBI Taxonomy" id="31234"/>
    <lineage>
        <taxon>Eukaryota</taxon>
        <taxon>Metazoa</taxon>
        <taxon>Ecdysozoa</taxon>
        <taxon>Nematoda</taxon>
        <taxon>Chromadorea</taxon>
        <taxon>Rhabditida</taxon>
        <taxon>Rhabditina</taxon>
        <taxon>Rhabditomorpha</taxon>
        <taxon>Rhabditoidea</taxon>
        <taxon>Rhabditidae</taxon>
        <taxon>Peloderinae</taxon>
        <taxon>Caenorhabditis</taxon>
    </lineage>
</organism>
<evidence type="ECO:0000256" key="1">
    <source>
        <dbReference type="SAM" id="Coils"/>
    </source>
</evidence>
<feature type="coiled-coil region" evidence="1">
    <location>
        <begin position="111"/>
        <end position="145"/>
    </location>
</feature>
<name>E3LEP7_CAERE</name>
<reference evidence="3" key="1">
    <citation type="submission" date="2007-07" db="EMBL/GenBank/DDBJ databases">
        <title>PCAP assembly of the Caenorhabditis remanei genome.</title>
        <authorList>
            <consortium name="The Caenorhabditis remanei Sequencing Consortium"/>
            <person name="Wilson R.K."/>
        </authorList>
    </citation>
    <scope>NUCLEOTIDE SEQUENCE [LARGE SCALE GENOMIC DNA]</scope>
    <source>
        <strain evidence="3">PB4641</strain>
    </source>
</reference>
<dbReference type="STRING" id="31234.E3LEP7"/>
<gene>
    <name evidence="3" type="ORF">CRE_00853</name>
</gene>
<feature type="region of interest" description="Disordered" evidence="2">
    <location>
        <begin position="263"/>
        <end position="318"/>
    </location>
</feature>
<dbReference type="EMBL" id="DS268407">
    <property type="protein sequence ID" value="EFO82342.1"/>
    <property type="molecule type" value="Genomic_DNA"/>
</dbReference>
<feature type="compositionally biased region" description="Basic and acidic residues" evidence="2">
    <location>
        <begin position="551"/>
        <end position="564"/>
    </location>
</feature>
<feature type="compositionally biased region" description="Polar residues" evidence="2">
    <location>
        <begin position="598"/>
        <end position="621"/>
    </location>
</feature>